<gene>
    <name evidence="2" type="ORF">Sviol_22210</name>
</gene>
<evidence type="ECO:0000256" key="1">
    <source>
        <dbReference type="SAM" id="MobiDB-lite"/>
    </source>
</evidence>
<evidence type="ECO:0000313" key="2">
    <source>
        <dbReference type="EMBL" id="GHI37813.1"/>
    </source>
</evidence>
<comment type="caution">
    <text evidence="2">The sequence shown here is derived from an EMBL/GenBank/DDBJ whole genome shotgun (WGS) entry which is preliminary data.</text>
</comment>
<dbReference type="PANTHER" id="PTHR34704">
    <property type="entry name" value="ATPASE"/>
    <property type="match status" value="1"/>
</dbReference>
<evidence type="ECO:0000313" key="3">
    <source>
        <dbReference type="Proteomes" id="UP001050808"/>
    </source>
</evidence>
<dbReference type="SUPFAM" id="SSF52540">
    <property type="entry name" value="P-loop containing nucleoside triphosphate hydrolases"/>
    <property type="match status" value="1"/>
</dbReference>
<keyword evidence="3" id="KW-1185">Reference proteome</keyword>
<feature type="compositionally biased region" description="Basic residues" evidence="1">
    <location>
        <begin position="195"/>
        <end position="206"/>
    </location>
</feature>
<feature type="compositionally biased region" description="Basic residues" evidence="1">
    <location>
        <begin position="179"/>
        <end position="188"/>
    </location>
</feature>
<sequence>MPDQAIREKKDPREHSRGSFLSCLYLSGLERAGLPHVFFTALGGSRTEDLAGFAAEVAASSLPDADRFTDFAAPQSWDAALSLLASVLPTDAPSVVVLDEMPYLVREDPSFEGALQKAFDRTLSKLPVLLVLIGSDIAMMEKLNTYGRPFYQRGTEMVVPPLTPRDVATKAHFSPARQWRAHPRRRIPHGSASSHRARRHRPRRTHLHADRQGCR</sequence>
<name>A0ABQ3QKL8_9ACTN</name>
<dbReference type="EMBL" id="BNDY01000002">
    <property type="protein sequence ID" value="GHI37813.1"/>
    <property type="molecule type" value="Genomic_DNA"/>
</dbReference>
<dbReference type="PANTHER" id="PTHR34704:SF1">
    <property type="entry name" value="ATPASE"/>
    <property type="match status" value="1"/>
</dbReference>
<dbReference type="Gene3D" id="3.40.50.300">
    <property type="entry name" value="P-loop containing nucleotide triphosphate hydrolases"/>
    <property type="match status" value="1"/>
</dbReference>
<proteinExistence type="predicted"/>
<organism evidence="2 3">
    <name type="scientific">Streptomyces violascens</name>
    <dbReference type="NCBI Taxonomy" id="67381"/>
    <lineage>
        <taxon>Bacteria</taxon>
        <taxon>Bacillati</taxon>
        <taxon>Actinomycetota</taxon>
        <taxon>Actinomycetes</taxon>
        <taxon>Kitasatosporales</taxon>
        <taxon>Streptomycetaceae</taxon>
        <taxon>Streptomyces</taxon>
    </lineage>
</organism>
<dbReference type="InterPro" id="IPR027417">
    <property type="entry name" value="P-loop_NTPase"/>
</dbReference>
<reference evidence="2" key="1">
    <citation type="submission" date="2024-05" db="EMBL/GenBank/DDBJ databases">
        <title>Whole genome shotgun sequence of Streptomyces violascens NBRC 12920.</title>
        <authorList>
            <person name="Komaki H."/>
            <person name="Tamura T."/>
        </authorList>
    </citation>
    <scope>NUCLEOTIDE SEQUENCE</scope>
    <source>
        <strain evidence="2">NBRC 12920</strain>
    </source>
</reference>
<dbReference type="Proteomes" id="UP001050808">
    <property type="component" value="Unassembled WGS sequence"/>
</dbReference>
<protein>
    <submittedName>
        <fullName evidence="2">Uncharacterized protein</fullName>
    </submittedName>
</protein>
<accession>A0ABQ3QKL8</accession>
<feature type="region of interest" description="Disordered" evidence="1">
    <location>
        <begin position="171"/>
        <end position="215"/>
    </location>
</feature>